<organism evidence="1 2">
    <name type="scientific">Trifolium medium</name>
    <dbReference type="NCBI Taxonomy" id="97028"/>
    <lineage>
        <taxon>Eukaryota</taxon>
        <taxon>Viridiplantae</taxon>
        <taxon>Streptophyta</taxon>
        <taxon>Embryophyta</taxon>
        <taxon>Tracheophyta</taxon>
        <taxon>Spermatophyta</taxon>
        <taxon>Magnoliopsida</taxon>
        <taxon>eudicotyledons</taxon>
        <taxon>Gunneridae</taxon>
        <taxon>Pentapetalae</taxon>
        <taxon>rosids</taxon>
        <taxon>fabids</taxon>
        <taxon>Fabales</taxon>
        <taxon>Fabaceae</taxon>
        <taxon>Papilionoideae</taxon>
        <taxon>50 kb inversion clade</taxon>
        <taxon>NPAAA clade</taxon>
        <taxon>Hologalegina</taxon>
        <taxon>IRL clade</taxon>
        <taxon>Trifolieae</taxon>
        <taxon>Trifolium</taxon>
    </lineage>
</organism>
<feature type="non-terminal residue" evidence="1">
    <location>
        <position position="51"/>
    </location>
</feature>
<dbReference type="AlphaFoldDB" id="A0A392VIJ9"/>
<dbReference type="EMBL" id="LXQA011187292">
    <property type="protein sequence ID" value="MCI88214.1"/>
    <property type="molecule type" value="Genomic_DNA"/>
</dbReference>
<comment type="caution">
    <text evidence="1">The sequence shown here is derived from an EMBL/GenBank/DDBJ whole genome shotgun (WGS) entry which is preliminary data.</text>
</comment>
<evidence type="ECO:0000313" key="2">
    <source>
        <dbReference type="Proteomes" id="UP000265520"/>
    </source>
</evidence>
<dbReference type="Proteomes" id="UP000265520">
    <property type="component" value="Unassembled WGS sequence"/>
</dbReference>
<protein>
    <submittedName>
        <fullName evidence="1">Retrovirus-related Pol polyprotein from transposon TNT 1-94</fullName>
    </submittedName>
</protein>
<proteinExistence type="predicted"/>
<dbReference type="PANTHER" id="PTHR35317:SF27">
    <property type="entry name" value="RETROVIRUS-RELATED POL POLYPROTEIN FROM TRANSPOSON TNT 1-94"/>
    <property type="match status" value="1"/>
</dbReference>
<evidence type="ECO:0000313" key="1">
    <source>
        <dbReference type="EMBL" id="MCI88214.1"/>
    </source>
</evidence>
<reference evidence="1 2" key="1">
    <citation type="journal article" date="2018" name="Front. Plant Sci.">
        <title>Red Clover (Trifolium pratense) and Zigzag Clover (T. medium) - A Picture of Genomic Similarities and Differences.</title>
        <authorList>
            <person name="Dluhosova J."/>
            <person name="Istvanek J."/>
            <person name="Nedelnik J."/>
            <person name="Repkova J."/>
        </authorList>
    </citation>
    <scope>NUCLEOTIDE SEQUENCE [LARGE SCALE GENOMIC DNA]</scope>
    <source>
        <strain evidence="2">cv. 10/8</strain>
        <tissue evidence="1">Leaf</tissue>
    </source>
</reference>
<sequence>MRRKFEGSTKVKRAHLQALRRDFEVLSMKDNESVDDYFARTLAIANKMSTV</sequence>
<name>A0A392VIJ9_9FABA</name>
<dbReference type="PANTHER" id="PTHR35317">
    <property type="entry name" value="OS04G0629600 PROTEIN"/>
    <property type="match status" value="1"/>
</dbReference>
<accession>A0A392VIJ9</accession>
<keyword evidence="2" id="KW-1185">Reference proteome</keyword>